<dbReference type="InterPro" id="IPR029069">
    <property type="entry name" value="HotDog_dom_sf"/>
</dbReference>
<name>A0AA35WR97_GEOBA</name>
<dbReference type="AlphaFoldDB" id="A0AA35WR97"/>
<proteinExistence type="predicted"/>
<comment type="caution">
    <text evidence="1">The sequence shown here is derived from an EMBL/GenBank/DDBJ whole genome shotgun (WGS) entry which is preliminary data.</text>
</comment>
<evidence type="ECO:0008006" key="3">
    <source>
        <dbReference type="Google" id="ProtNLM"/>
    </source>
</evidence>
<organism evidence="1 2">
    <name type="scientific">Geodia barretti</name>
    <name type="common">Barrett's horny sponge</name>
    <dbReference type="NCBI Taxonomy" id="519541"/>
    <lineage>
        <taxon>Eukaryota</taxon>
        <taxon>Metazoa</taxon>
        <taxon>Porifera</taxon>
        <taxon>Demospongiae</taxon>
        <taxon>Heteroscleromorpha</taxon>
        <taxon>Tetractinellida</taxon>
        <taxon>Astrophorina</taxon>
        <taxon>Geodiidae</taxon>
        <taxon>Geodia</taxon>
    </lineage>
</organism>
<keyword evidence="2" id="KW-1185">Reference proteome</keyword>
<dbReference type="EMBL" id="CASHTH010002204">
    <property type="protein sequence ID" value="CAI8026186.1"/>
    <property type="molecule type" value="Genomic_DNA"/>
</dbReference>
<accession>A0AA35WR97</accession>
<reference evidence="1" key="1">
    <citation type="submission" date="2023-03" db="EMBL/GenBank/DDBJ databases">
        <authorList>
            <person name="Steffen K."/>
            <person name="Cardenas P."/>
        </authorList>
    </citation>
    <scope>NUCLEOTIDE SEQUENCE</scope>
</reference>
<protein>
    <recommendedName>
        <fullName evidence="3">Acyl dehydratase</fullName>
    </recommendedName>
</protein>
<gene>
    <name evidence="1" type="ORF">GBAR_LOCUS15074</name>
</gene>
<evidence type="ECO:0000313" key="2">
    <source>
        <dbReference type="Proteomes" id="UP001174909"/>
    </source>
</evidence>
<evidence type="ECO:0000313" key="1">
    <source>
        <dbReference type="EMBL" id="CAI8026186.1"/>
    </source>
</evidence>
<dbReference type="Proteomes" id="UP001174909">
    <property type="component" value="Unassembled WGS sequence"/>
</dbReference>
<dbReference type="Gene3D" id="3.10.129.10">
    <property type="entry name" value="Hotdog Thioesterase"/>
    <property type="match status" value="1"/>
</dbReference>
<dbReference type="SUPFAM" id="SSF54637">
    <property type="entry name" value="Thioesterase/thiol ester dehydrase-isomerase"/>
    <property type="match status" value="1"/>
</dbReference>
<sequence>MSLPLEELLKLEPEEIVAHNERPKADDLRNKQQIYYEDVEEGLELPKYVYNPTPTHLFRWSAAIENFHRIHYDLDFGLNHDKNPSILVHGSWKQSVVPQFLKDWTLPKGWPWKAQFEHRAMLVPGDVLIMWGKVTSKYEKNQMGFVELEIGMKTQDGIESMPGTATVVLPLRNGPDIPYPFVPPED</sequence>